<name>A0A2T1NAE9_9FLAO</name>
<dbReference type="InterPro" id="IPR020095">
    <property type="entry name" value="PsdUridine_synth_TruA_C"/>
</dbReference>
<evidence type="ECO:0000256" key="7">
    <source>
        <dbReference type="RuleBase" id="RU003792"/>
    </source>
</evidence>
<dbReference type="PIRSF" id="PIRSF001430">
    <property type="entry name" value="tRNA_psdUrid_synth"/>
    <property type="match status" value="1"/>
</dbReference>
<evidence type="ECO:0000256" key="6">
    <source>
        <dbReference type="PIRSR" id="PIRSR001430-2"/>
    </source>
</evidence>
<evidence type="ECO:0000256" key="1">
    <source>
        <dbReference type="ARBA" id="ARBA00009375"/>
    </source>
</evidence>
<feature type="active site" description="Nucleophile" evidence="4 5">
    <location>
        <position position="51"/>
    </location>
</feature>
<dbReference type="RefSeq" id="WP_106679008.1">
    <property type="nucleotide sequence ID" value="NZ_JACHWV010000003.1"/>
</dbReference>
<dbReference type="OrthoDB" id="9811823at2"/>
<feature type="binding site" evidence="4 6">
    <location>
        <position position="109"/>
    </location>
    <ligand>
        <name>substrate</name>
    </ligand>
</feature>
<evidence type="ECO:0000256" key="2">
    <source>
        <dbReference type="ARBA" id="ARBA00022694"/>
    </source>
</evidence>
<dbReference type="EC" id="5.4.99.12" evidence="4"/>
<gene>
    <name evidence="4" type="primary">truA</name>
    <name evidence="9" type="ORF">C7H61_08935</name>
</gene>
<accession>A0A2T1NAE9</accession>
<dbReference type="GO" id="GO:0031119">
    <property type="term" value="P:tRNA pseudouridine synthesis"/>
    <property type="evidence" value="ECO:0007669"/>
    <property type="project" value="UniProtKB-UniRule"/>
</dbReference>
<dbReference type="InterPro" id="IPR020094">
    <property type="entry name" value="TruA/RsuA/RluB/E/F_N"/>
</dbReference>
<dbReference type="Pfam" id="PF01416">
    <property type="entry name" value="PseudoU_synth_1"/>
    <property type="match status" value="2"/>
</dbReference>
<proteinExistence type="inferred from homology"/>
<comment type="caution">
    <text evidence="4">Lacks conserved residue(s) required for the propagation of feature annotation.</text>
</comment>
<evidence type="ECO:0000313" key="9">
    <source>
        <dbReference type="EMBL" id="PSG89073.1"/>
    </source>
</evidence>
<dbReference type="GO" id="GO:0160147">
    <property type="term" value="F:tRNA pseudouridine(38-40) synthase activity"/>
    <property type="evidence" value="ECO:0007669"/>
    <property type="project" value="UniProtKB-EC"/>
</dbReference>
<evidence type="ECO:0000256" key="4">
    <source>
        <dbReference type="HAMAP-Rule" id="MF_00171"/>
    </source>
</evidence>
<dbReference type="GO" id="GO:0003723">
    <property type="term" value="F:RNA binding"/>
    <property type="evidence" value="ECO:0007669"/>
    <property type="project" value="InterPro"/>
</dbReference>
<dbReference type="NCBIfam" id="TIGR00071">
    <property type="entry name" value="hisT_truA"/>
    <property type="match status" value="1"/>
</dbReference>
<dbReference type="PANTHER" id="PTHR11142:SF0">
    <property type="entry name" value="TRNA PSEUDOURIDINE SYNTHASE-LIKE 1"/>
    <property type="match status" value="1"/>
</dbReference>
<comment type="similarity">
    <text evidence="1 4 7">Belongs to the tRNA pseudouridine synthase TruA family.</text>
</comment>
<dbReference type="Proteomes" id="UP000238430">
    <property type="component" value="Unassembled WGS sequence"/>
</dbReference>
<feature type="domain" description="Pseudouridine synthase I TruA alpha/beta" evidence="8">
    <location>
        <begin position="8"/>
        <end position="103"/>
    </location>
</feature>
<dbReference type="FunFam" id="3.30.70.580:FF:000001">
    <property type="entry name" value="tRNA pseudouridine synthase A"/>
    <property type="match status" value="1"/>
</dbReference>
<evidence type="ECO:0000313" key="10">
    <source>
        <dbReference type="Proteomes" id="UP000238430"/>
    </source>
</evidence>
<feature type="domain" description="Pseudouridine synthase I TruA alpha/beta" evidence="8">
    <location>
        <begin position="148"/>
        <end position="242"/>
    </location>
</feature>
<dbReference type="HAMAP" id="MF_00171">
    <property type="entry name" value="TruA"/>
    <property type="match status" value="1"/>
</dbReference>
<dbReference type="PANTHER" id="PTHR11142">
    <property type="entry name" value="PSEUDOURIDYLATE SYNTHASE"/>
    <property type="match status" value="1"/>
</dbReference>
<keyword evidence="3 4" id="KW-0413">Isomerase</keyword>
<evidence type="ECO:0000256" key="3">
    <source>
        <dbReference type="ARBA" id="ARBA00023235"/>
    </source>
</evidence>
<dbReference type="AlphaFoldDB" id="A0A2T1NAE9"/>
<evidence type="ECO:0000256" key="5">
    <source>
        <dbReference type="PIRSR" id="PIRSR001430-1"/>
    </source>
</evidence>
<comment type="caution">
    <text evidence="9">The sequence shown here is derived from an EMBL/GenBank/DDBJ whole genome shotgun (WGS) entry which is preliminary data.</text>
</comment>
<dbReference type="SUPFAM" id="SSF55120">
    <property type="entry name" value="Pseudouridine synthase"/>
    <property type="match status" value="1"/>
</dbReference>
<organism evidence="9 10">
    <name type="scientific">Mesoflavibacter zeaxanthinifaciens subsp. sabulilitoris</name>
    <dbReference type="NCBI Taxonomy" id="1520893"/>
    <lineage>
        <taxon>Bacteria</taxon>
        <taxon>Pseudomonadati</taxon>
        <taxon>Bacteroidota</taxon>
        <taxon>Flavobacteriia</taxon>
        <taxon>Flavobacteriales</taxon>
        <taxon>Flavobacteriaceae</taxon>
        <taxon>Mesoflavibacter</taxon>
    </lineage>
</organism>
<dbReference type="InterPro" id="IPR020103">
    <property type="entry name" value="PsdUridine_synth_cat_dom_sf"/>
</dbReference>
<comment type="function">
    <text evidence="4">Formation of pseudouridine at positions 38, 39 and 40 in the anticodon stem and loop of transfer RNAs.</text>
</comment>
<evidence type="ECO:0000259" key="8">
    <source>
        <dbReference type="Pfam" id="PF01416"/>
    </source>
</evidence>
<dbReference type="CDD" id="cd02570">
    <property type="entry name" value="PseudoU_synth_EcTruA"/>
    <property type="match status" value="1"/>
</dbReference>
<keyword evidence="2 4" id="KW-0819">tRNA processing</keyword>
<reference evidence="9 10" key="1">
    <citation type="submission" date="2018-03" db="EMBL/GenBank/DDBJ databases">
        <title>Mesoflavibacter sp. HG37 and Mesoflavibacter sp. HG96 sp.nov., two marine bacteria isolated from seawater of Western Pacific Ocean.</title>
        <authorList>
            <person name="Cheng H."/>
            <person name="Wu Y.-H."/>
            <person name="Guo L.-L."/>
            <person name="Xu X.-W."/>
        </authorList>
    </citation>
    <scope>NUCLEOTIDE SEQUENCE [LARGE SCALE GENOMIC DNA]</scope>
    <source>
        <strain evidence="9 10">KCTC 42117</strain>
    </source>
</reference>
<dbReference type="Gene3D" id="3.30.70.580">
    <property type="entry name" value="Pseudouridine synthase I, catalytic domain, N-terminal subdomain"/>
    <property type="match status" value="1"/>
</dbReference>
<comment type="catalytic activity">
    <reaction evidence="4 7">
        <text>uridine(38/39/40) in tRNA = pseudouridine(38/39/40) in tRNA</text>
        <dbReference type="Rhea" id="RHEA:22376"/>
        <dbReference type="Rhea" id="RHEA-COMP:10085"/>
        <dbReference type="Rhea" id="RHEA-COMP:10087"/>
        <dbReference type="ChEBI" id="CHEBI:65314"/>
        <dbReference type="ChEBI" id="CHEBI:65315"/>
        <dbReference type="EC" id="5.4.99.12"/>
    </reaction>
</comment>
<comment type="subunit">
    <text evidence="4">Homodimer.</text>
</comment>
<sequence length="249" mass="28396">MRYFIELSYNGKAYHGWQNQPNAISVQEVLENALSTLLGESVAIVGAGRTDAGVHAKQIFAHFDTEQIIEKAQLVYKLNSFLPKDIAIHNVFKVKPDAHARFDALSRSYLYRISLKKNAFNTEQAYFVKQQLDVEMMKEAAKILFDYKDFQCFSKVHTDVKTYNCDIKEAEFNIVEDELHFTIKADRFLRNMVRAIVGTLINIGVGKIEVADMHQIIKSKNRGEAGYSVPAQGLYLTAVEYPDFIKIDD</sequence>
<keyword evidence="10" id="KW-1185">Reference proteome</keyword>
<dbReference type="Gene3D" id="3.30.70.660">
    <property type="entry name" value="Pseudouridine synthase I, catalytic domain, C-terminal subdomain"/>
    <property type="match status" value="1"/>
</dbReference>
<dbReference type="EMBL" id="PXOT01000024">
    <property type="protein sequence ID" value="PSG89073.1"/>
    <property type="molecule type" value="Genomic_DNA"/>
</dbReference>
<protein>
    <recommendedName>
        <fullName evidence="4">tRNA pseudouridine synthase A</fullName>
        <ecNumber evidence="4">5.4.99.12</ecNumber>
    </recommendedName>
    <alternativeName>
        <fullName evidence="4">tRNA pseudouridine(38-40) synthase</fullName>
    </alternativeName>
    <alternativeName>
        <fullName evidence="4">tRNA pseudouridylate synthase I</fullName>
    </alternativeName>
    <alternativeName>
        <fullName evidence="4">tRNA-uridine isomerase I</fullName>
    </alternativeName>
</protein>
<dbReference type="InterPro" id="IPR020097">
    <property type="entry name" value="PsdUridine_synth_TruA_a/b_dom"/>
</dbReference>
<dbReference type="InterPro" id="IPR001406">
    <property type="entry name" value="PsdUridine_synth_TruA"/>
</dbReference>